<dbReference type="Proteomes" id="UP000030700">
    <property type="component" value="Unassembled WGS sequence"/>
</dbReference>
<dbReference type="Gene3D" id="2.60.120.200">
    <property type="match status" value="1"/>
</dbReference>
<dbReference type="PANTHER" id="PTHR36842">
    <property type="entry name" value="PROTEIN TOLB HOMOLOG"/>
    <property type="match status" value="1"/>
</dbReference>
<evidence type="ECO:0000256" key="1">
    <source>
        <dbReference type="ARBA" id="ARBA00009820"/>
    </source>
</evidence>
<dbReference type="SUPFAM" id="SSF69304">
    <property type="entry name" value="Tricorn protease N-terminal domain"/>
    <property type="match status" value="1"/>
</dbReference>
<dbReference type="HOGENOM" id="CLU_531981_0_0_0"/>
<gene>
    <name evidence="3" type="ORF">U14_01495</name>
</gene>
<keyword evidence="4" id="KW-1185">Reference proteome</keyword>
<reference evidence="3 4" key="1">
    <citation type="journal article" date="2015" name="PeerJ">
        <title>First genomic representation of candidate bacterial phylum KSB3 points to enhanced environmental sensing as a trigger of wastewater bulking.</title>
        <authorList>
            <person name="Sekiguchi Y."/>
            <person name="Ohashi A."/>
            <person name="Parks D.H."/>
            <person name="Yamauchi T."/>
            <person name="Tyson G.W."/>
            <person name="Hugenholtz P."/>
        </authorList>
    </citation>
    <scope>NUCLEOTIDE SEQUENCE [LARGE SCALE GENOMIC DNA]</scope>
</reference>
<dbReference type="InterPro" id="IPR011659">
    <property type="entry name" value="WD40"/>
</dbReference>
<organism evidence="3 4">
    <name type="scientific">Candidatus Moduliflexus flocculans</name>
    <dbReference type="NCBI Taxonomy" id="1499966"/>
    <lineage>
        <taxon>Bacteria</taxon>
        <taxon>Candidatus Moduliflexota</taxon>
        <taxon>Candidatus Moduliflexia</taxon>
        <taxon>Candidatus Moduliflexales</taxon>
        <taxon>Candidatus Moduliflexaceae</taxon>
    </lineage>
</organism>
<dbReference type="InterPro" id="IPR011042">
    <property type="entry name" value="6-blade_b-propeller_TolB-like"/>
</dbReference>
<feature type="domain" description="Prolow-density lipoprotein receptor-related protein 1-like beta-propeller" evidence="2">
    <location>
        <begin position="297"/>
        <end position="405"/>
    </location>
</feature>
<dbReference type="InterPro" id="IPR032485">
    <property type="entry name" value="LRP1-like_beta_prop"/>
</dbReference>
<dbReference type="PANTHER" id="PTHR36842:SF1">
    <property type="entry name" value="PROTEIN TOLB"/>
    <property type="match status" value="1"/>
</dbReference>
<dbReference type="Gene3D" id="2.120.10.30">
    <property type="entry name" value="TolB, C-terminal domain"/>
    <property type="match status" value="1"/>
</dbReference>
<dbReference type="STRING" id="1499966.U14_01495"/>
<evidence type="ECO:0000259" key="2">
    <source>
        <dbReference type="Pfam" id="PF16472"/>
    </source>
</evidence>
<dbReference type="Pfam" id="PF07676">
    <property type="entry name" value="PD40"/>
    <property type="match status" value="1"/>
</dbReference>
<comment type="similarity">
    <text evidence="1">Belongs to the TolB family.</text>
</comment>
<accession>A0A0S6VS94</accession>
<dbReference type="AlphaFoldDB" id="A0A0S6VS94"/>
<evidence type="ECO:0000313" key="4">
    <source>
        <dbReference type="Proteomes" id="UP000030700"/>
    </source>
</evidence>
<protein>
    <submittedName>
        <fullName evidence="3">Periplasmic component of the Tol biopolymer transport system-like protein</fullName>
    </submittedName>
</protein>
<sequence>MTSSQHNNAFGQFETHTDVGSLQYPGSCAYDVEQQMYSIVSAGANIWGNHDDFHFVWKRMTGDFIVTTRAALIGEGKNPHRKLGWMARATLDTSSPNVCTGIHGDGLLTLQFRRTQGAETEEVRSPLKSADVIQLERKGTTYIMSVARYGEPFVAVQATDIDLGDELYVGLYVCSHEEDIVERAAFRDVRIVVPVKSGFERGKDPFGSHLEILEVASGNRKIIYSADNVFEAPNWTRDGKALIYNSNGRLYRFDLTTKVSTLIDTGEEIRNNNDHVISFDGTMLAISSHRKEDNVSLVYTVPIQGGAPKRVTTTGPSYLHGWSPDGKYLVYTGLRNGDYDIYRIAVDGGAETQLTAAIGLDDGPEYTPDGKYIYFNSVRSGRMHIWRMKADGSDQEQLTDDEYNNWFPHISPDGKWVIFLTYLINEVEPSDHPAAKRVYLRLMPLDGGTPKVLAYLYGGQGTINVPSWSPDGKYVAFVSNTVPH</sequence>
<name>A0A0S6VS94_9BACT</name>
<evidence type="ECO:0000313" key="3">
    <source>
        <dbReference type="EMBL" id="GAK50267.1"/>
    </source>
</evidence>
<dbReference type="Pfam" id="PF16472">
    <property type="entry name" value="DUF5050"/>
    <property type="match status" value="1"/>
</dbReference>
<dbReference type="EMBL" id="DF820456">
    <property type="protein sequence ID" value="GAK50267.1"/>
    <property type="molecule type" value="Genomic_DNA"/>
</dbReference>
<proteinExistence type="inferred from homology"/>